<keyword evidence="3 5" id="KW-0325">Glycoprotein</keyword>
<dbReference type="SMART" id="SM00409">
    <property type="entry name" value="IG"/>
    <property type="match status" value="1"/>
</dbReference>
<dbReference type="InterPro" id="IPR013783">
    <property type="entry name" value="Ig-like_fold"/>
</dbReference>
<comment type="similarity">
    <text evidence="5">Belongs to the IL-12B family.</text>
</comment>
<dbReference type="InterPro" id="IPR036179">
    <property type="entry name" value="Ig-like_dom_sf"/>
</dbReference>
<feature type="signal peptide" evidence="5">
    <location>
        <begin position="1"/>
        <end position="16"/>
    </location>
</feature>
<dbReference type="Proteomes" id="UP000694552">
    <property type="component" value="Unplaced"/>
</dbReference>
<dbReference type="GO" id="GO:0016020">
    <property type="term" value="C:membrane"/>
    <property type="evidence" value="ECO:0007669"/>
    <property type="project" value="InterPro"/>
</dbReference>
<dbReference type="InterPro" id="IPR003599">
    <property type="entry name" value="Ig_sub"/>
</dbReference>
<comment type="subcellular location">
    <subcellularLocation>
        <location evidence="5">Secreted</location>
    </subcellularLocation>
</comment>
<reference evidence="7" key="2">
    <citation type="submission" date="2025-09" db="UniProtKB">
        <authorList>
            <consortium name="Ensembl"/>
        </authorList>
    </citation>
    <scope>IDENTIFICATION</scope>
</reference>
<keyword evidence="5" id="KW-0964">Secreted</keyword>
<feature type="chain" id="PRO_5034955309" description="Interleukin-12 subunit beta" evidence="5">
    <location>
        <begin position="17"/>
        <end position="297"/>
    </location>
</feature>
<evidence type="ECO:0000256" key="3">
    <source>
        <dbReference type="ARBA" id="ARBA00023180"/>
    </source>
</evidence>
<evidence type="ECO:0000259" key="6">
    <source>
        <dbReference type="SMART" id="SM00409"/>
    </source>
</evidence>
<dbReference type="AlphaFoldDB" id="A0A8C8AXW2"/>
<dbReference type="Ensembl" id="ENSOSUT00000011354.1">
    <property type="protein sequence ID" value="ENSOSUP00000010972.1"/>
    <property type="gene ID" value="ENSOSUG00000007957.1"/>
</dbReference>
<name>A0A8C8AXW2_9STRI</name>
<dbReference type="PRINTS" id="PR01928">
    <property type="entry name" value="INTRLEUKN12B"/>
</dbReference>
<dbReference type="InterPro" id="IPR050676">
    <property type="entry name" value="IL-12"/>
</dbReference>
<keyword evidence="2" id="KW-1015">Disulfide bond</keyword>
<evidence type="ECO:0000256" key="1">
    <source>
        <dbReference type="ARBA" id="ARBA00022729"/>
    </source>
</evidence>
<reference evidence="7" key="1">
    <citation type="submission" date="2025-08" db="UniProtKB">
        <authorList>
            <consortium name="Ensembl"/>
        </authorList>
    </citation>
    <scope>IDENTIFICATION</scope>
</reference>
<dbReference type="InterPro" id="IPR036116">
    <property type="entry name" value="FN3_sf"/>
</dbReference>
<proteinExistence type="inferred from homology"/>
<evidence type="ECO:0000313" key="8">
    <source>
        <dbReference type="Proteomes" id="UP000694552"/>
    </source>
</evidence>
<dbReference type="Pfam" id="PF10420">
    <property type="entry name" value="IL12p40_C"/>
    <property type="match status" value="1"/>
</dbReference>
<evidence type="ECO:0000256" key="5">
    <source>
        <dbReference type="RuleBase" id="RU281113"/>
    </source>
</evidence>
<dbReference type="InterPro" id="IPR019482">
    <property type="entry name" value="IL-12_beta_cen-dom"/>
</dbReference>
<dbReference type="GO" id="GO:0005615">
    <property type="term" value="C:extracellular space"/>
    <property type="evidence" value="ECO:0007669"/>
    <property type="project" value="UniProtKB-KW"/>
</dbReference>
<keyword evidence="4 5" id="KW-0393">Immunoglobulin domain</keyword>
<gene>
    <name evidence="5" type="primary">IL12B</name>
</gene>
<dbReference type="GO" id="GO:0005125">
    <property type="term" value="F:cytokine activity"/>
    <property type="evidence" value="ECO:0007669"/>
    <property type="project" value="UniProtKB-KW"/>
</dbReference>
<keyword evidence="1 5" id="KW-0732">Signal</keyword>
<dbReference type="Gene3D" id="2.60.40.10">
    <property type="entry name" value="Immunoglobulins"/>
    <property type="match status" value="3"/>
</dbReference>
<protein>
    <recommendedName>
        <fullName evidence="5">Interleukin-12 subunit beta</fullName>
        <shortName evidence="5">IL-12B</shortName>
    </recommendedName>
    <alternativeName>
        <fullName evidence="5">Cytotoxic lymphocyte maturation factor 40 kDa subunit</fullName>
    </alternativeName>
    <alternativeName>
        <fullName evidence="5">IL-12 subunit p40</fullName>
    </alternativeName>
</protein>
<dbReference type="SUPFAM" id="SSF49265">
    <property type="entry name" value="Fibronectin type III"/>
    <property type="match status" value="2"/>
</dbReference>
<dbReference type="SUPFAM" id="SSF48726">
    <property type="entry name" value="Immunoglobulin"/>
    <property type="match status" value="1"/>
</dbReference>
<evidence type="ECO:0000313" key="7">
    <source>
        <dbReference type="Ensembl" id="ENSOSUP00000010972.1"/>
    </source>
</evidence>
<organism evidence="7 8">
    <name type="scientific">Otus sunia</name>
    <name type="common">Oriental scops-owl</name>
    <dbReference type="NCBI Taxonomy" id="257818"/>
    <lineage>
        <taxon>Eukaryota</taxon>
        <taxon>Metazoa</taxon>
        <taxon>Chordata</taxon>
        <taxon>Craniata</taxon>
        <taxon>Vertebrata</taxon>
        <taxon>Euteleostomi</taxon>
        <taxon>Archelosauria</taxon>
        <taxon>Archosauria</taxon>
        <taxon>Dinosauria</taxon>
        <taxon>Saurischia</taxon>
        <taxon>Theropoda</taxon>
        <taxon>Coelurosauria</taxon>
        <taxon>Aves</taxon>
        <taxon>Neognathae</taxon>
        <taxon>Neoaves</taxon>
        <taxon>Telluraves</taxon>
        <taxon>Strigiformes</taxon>
        <taxon>Strigidae</taxon>
        <taxon>Otus</taxon>
    </lineage>
</organism>
<keyword evidence="5" id="KW-0202">Cytokine</keyword>
<dbReference type="PANTHER" id="PTHR48485">
    <property type="entry name" value="INTERLEUKIN-12 SUBUNIT BETA-RELATED"/>
    <property type="match status" value="1"/>
</dbReference>
<keyword evidence="8" id="KW-1185">Reference proteome</keyword>
<dbReference type="PANTHER" id="PTHR48485:SF3">
    <property type="entry name" value="INTERLEUKIN-12 SUBUNIT BETA"/>
    <property type="match status" value="1"/>
</dbReference>
<evidence type="ECO:0000256" key="2">
    <source>
        <dbReference type="ARBA" id="ARBA00023157"/>
    </source>
</evidence>
<dbReference type="InterPro" id="IPR003530">
    <property type="entry name" value="Hematopoietin_rcpt_L_F3_CS"/>
</dbReference>
<accession>A0A8C8AXW2</accession>
<dbReference type="GO" id="GO:0004896">
    <property type="term" value="F:cytokine receptor activity"/>
    <property type="evidence" value="ECO:0007669"/>
    <property type="project" value="UniProtKB-UniRule"/>
</dbReference>
<sequence length="297" mass="33140">MLVLVGLVLSLVPADALTVFPPKFQVGKVNGDVVIKCNTSEQRVTWTQNGEPEPMAELVAKGQTLTILGLDLPAAGNYSCWAGTVLLDTTYVVVSGTREERLNVSCQAESYRGSFRCSWAGPSSAVFRARLTRSDGSLGEWVLATSGHGQFSASFVDPSFCPFAEELHPLRLQLEGLSDTSYLSFSSHFFIRDIVRPDPPQELTVQRRGERLHLAWAPPASWPLPKSYFALLYRLQYELPNGTQVDEYVEGAEQTLLPELARRVRIRCRDPYAKPAWSPWTAWQEADVAQQPRLRAR</sequence>
<evidence type="ECO:0000256" key="4">
    <source>
        <dbReference type="ARBA" id="ARBA00023319"/>
    </source>
</evidence>
<feature type="domain" description="Immunoglobulin" evidence="6">
    <location>
        <begin position="22"/>
        <end position="95"/>
    </location>
</feature>
<dbReference type="PROSITE" id="PS01354">
    <property type="entry name" value="HEMATOPO_REC_L_F3"/>
    <property type="match status" value="1"/>
</dbReference>
<comment type="subunit">
    <text evidence="5">Heterodimer with IL12A; disulfide-linked. The heterodimer is known as interleukin IL-12.</text>
</comment>
<dbReference type="InterPro" id="IPR015528">
    <property type="entry name" value="IL-12_beta"/>
</dbReference>